<evidence type="ECO:0000256" key="5">
    <source>
        <dbReference type="ARBA" id="ARBA00023136"/>
    </source>
</evidence>
<evidence type="ECO:0000256" key="3">
    <source>
        <dbReference type="ARBA" id="ARBA00022692"/>
    </source>
</evidence>
<evidence type="ECO:0000313" key="8">
    <source>
        <dbReference type="RefSeq" id="XP_026685374.1"/>
    </source>
</evidence>
<feature type="compositionally biased region" description="Low complexity" evidence="6">
    <location>
        <begin position="17"/>
        <end position="32"/>
    </location>
</feature>
<keyword evidence="7" id="KW-1185">Reference proteome</keyword>
<evidence type="ECO:0000256" key="1">
    <source>
        <dbReference type="ARBA" id="ARBA00004141"/>
    </source>
</evidence>
<evidence type="ECO:0000256" key="6">
    <source>
        <dbReference type="SAM" id="MobiDB-lite"/>
    </source>
</evidence>
<keyword evidence="3 8" id="KW-0812">Transmembrane</keyword>
<feature type="compositionally biased region" description="Polar residues" evidence="6">
    <location>
        <begin position="1"/>
        <end position="16"/>
    </location>
</feature>
<protein>
    <submittedName>
        <fullName evidence="8">Cleft lip and palate transmembrane protein 1 homolog</fullName>
    </submittedName>
</protein>
<evidence type="ECO:0000313" key="7">
    <source>
        <dbReference type="Proteomes" id="UP000079169"/>
    </source>
</evidence>
<keyword evidence="5" id="KW-0472">Membrane</keyword>
<dbReference type="PANTHER" id="PTHR21347">
    <property type="entry name" value="CLEFT LIP AND PALATE ASSOCIATED TRANSMEMBRANE PROTEIN-RELATED"/>
    <property type="match status" value="1"/>
</dbReference>
<dbReference type="RefSeq" id="XP_026685374.1">
    <property type="nucleotide sequence ID" value="XM_026829573.1"/>
</dbReference>
<dbReference type="PaxDb" id="121845-A0A3Q0JAA3"/>
<dbReference type="PANTHER" id="PTHR21347:SF14">
    <property type="entry name" value="LIPID SCRAMBLASE CLPTM1-RELATED"/>
    <property type="match status" value="1"/>
</dbReference>
<evidence type="ECO:0000256" key="4">
    <source>
        <dbReference type="ARBA" id="ARBA00022989"/>
    </source>
</evidence>
<dbReference type="InterPro" id="IPR008429">
    <property type="entry name" value="CLPTM1"/>
</dbReference>
<sequence length="493" mass="56073">MAEGDSQNNSSAVSPSNGPAEGEAAQNAQQARQPSTAESFFAITKSLIIRGLVIYFISSFFRKPQPTQDVGPNGAALPPRIPSLNLFENGTNVEMYVFLSESDRNPDFDNSHALIWKHDNLVYGDWTAGPYGDGTFKLSTKLTTTEKLKNNGSIYLHVYFTKPVSQFGDTPQSLKTKLTATTTIHGVKQLNKFKRLKFQRTQNLLTGQTEASLEEIKKAETIKSEVVSHWHPNLTINLVTDQTNWVEGSVPPPLNEYIEFLPDGGHYKPAVFFNDYWNMLRDYSPINSTVTSLDLTLTYQPLSLFKWQIYSAQTMKSKWSVNSLLGDQDEPEDEDIEFLPDGGHYKPAVFFNDYWNMLRDYSPINSTVTSLDLTLTYQPLSLFKWQIYSAQTMKSKWSVNSLLGDQDEPEDEGIKSMQLESYHSYMNLMSSLFLPSGFIMMTPQLFINYKLKSVAHLPWRMMSYKCLNTFIDDIFAFVIKMPTMYRLGCLRDG</sequence>
<proteinExistence type="inferred from homology"/>
<feature type="region of interest" description="Disordered" evidence="6">
    <location>
        <begin position="1"/>
        <end position="32"/>
    </location>
</feature>
<dbReference type="KEGG" id="dci:103517487"/>
<dbReference type="GeneID" id="103517487"/>
<dbReference type="Pfam" id="PF05602">
    <property type="entry name" value="CLPTM1"/>
    <property type="match status" value="2"/>
</dbReference>
<dbReference type="AlphaFoldDB" id="A0A3Q0JAA3"/>
<accession>A0A3Q0JAA3</accession>
<name>A0A3Q0JAA3_DIACI</name>
<evidence type="ECO:0000256" key="2">
    <source>
        <dbReference type="ARBA" id="ARBA00009310"/>
    </source>
</evidence>
<organism evidence="7 8">
    <name type="scientific">Diaphorina citri</name>
    <name type="common">Asian citrus psyllid</name>
    <dbReference type="NCBI Taxonomy" id="121845"/>
    <lineage>
        <taxon>Eukaryota</taxon>
        <taxon>Metazoa</taxon>
        <taxon>Ecdysozoa</taxon>
        <taxon>Arthropoda</taxon>
        <taxon>Hexapoda</taxon>
        <taxon>Insecta</taxon>
        <taxon>Pterygota</taxon>
        <taxon>Neoptera</taxon>
        <taxon>Paraneoptera</taxon>
        <taxon>Hemiptera</taxon>
        <taxon>Sternorrhyncha</taxon>
        <taxon>Psylloidea</taxon>
        <taxon>Psyllidae</taxon>
        <taxon>Diaphorininae</taxon>
        <taxon>Diaphorina</taxon>
    </lineage>
</organism>
<dbReference type="STRING" id="121845.A0A3Q0JAA3"/>
<comment type="similarity">
    <text evidence="2">Belongs to the CLPTM1 family.</text>
</comment>
<gene>
    <name evidence="8" type="primary">LOC103517487</name>
</gene>
<dbReference type="GO" id="GO:0016020">
    <property type="term" value="C:membrane"/>
    <property type="evidence" value="ECO:0007669"/>
    <property type="project" value="UniProtKB-SubCell"/>
</dbReference>
<keyword evidence="4" id="KW-1133">Transmembrane helix</keyword>
<reference evidence="8" key="1">
    <citation type="submission" date="2025-08" db="UniProtKB">
        <authorList>
            <consortium name="RefSeq"/>
        </authorList>
    </citation>
    <scope>IDENTIFICATION</scope>
</reference>
<dbReference type="GO" id="GO:0012505">
    <property type="term" value="C:endomembrane system"/>
    <property type="evidence" value="ECO:0007669"/>
    <property type="project" value="TreeGrafter"/>
</dbReference>
<dbReference type="Proteomes" id="UP000079169">
    <property type="component" value="Unplaced"/>
</dbReference>
<comment type="subcellular location">
    <subcellularLocation>
        <location evidence="1">Membrane</location>
        <topology evidence="1">Multi-pass membrane protein</topology>
    </subcellularLocation>
</comment>